<evidence type="ECO:0000256" key="1">
    <source>
        <dbReference type="ARBA" id="ARBA00004777"/>
    </source>
</evidence>
<keyword evidence="9 12" id="KW-0368">Histidine biosynthesis</keyword>
<dbReference type="Gene3D" id="3.40.50.10860">
    <property type="entry name" value="Leucine Dehydrogenase, chain A, domain 1"/>
    <property type="match status" value="1"/>
</dbReference>
<sequence length="317" mass="34758">MLDLRFETEPSISNLTSRISHLISMKLLDGKYVSEKVKVQIAEEAADFLNKTGRKPHLVAILVGNDGGSETYVASKMKNCEKVGFKSSLHRYDNSVTEAELLAKIEEINQDADVDGLIVQLPLPKHIDPEKVTEKIDYRKDVDGFHPVNLGRMMRNLPCFIPATPYGILLMLQEYNIDTTGKHCVVVGRSNIVGSPMSILMARNANPGNCTVTLTHSRTKDLKEQVLQADIVIAAIGKKNFVTADMVKPGAIIIDVGINRENSTETKSGFKLYGDVDFENVAPISSYITPVPGGVGLMTIVGLLKNTLASARKEIYS</sequence>
<dbReference type="SUPFAM" id="SSF53223">
    <property type="entry name" value="Aminoacid dehydrogenase-like, N-terminal domain"/>
    <property type="match status" value="1"/>
</dbReference>
<feature type="binding site" evidence="12">
    <location>
        <begin position="188"/>
        <end position="190"/>
    </location>
    <ligand>
        <name>NADP(+)</name>
        <dbReference type="ChEBI" id="CHEBI:58349"/>
    </ligand>
</feature>
<keyword evidence="11 12" id="KW-0511">Multifunctional enzyme</keyword>
<comment type="caution">
    <text evidence="12">Lacks conserved residue(s) required for the propagation of feature annotation.</text>
</comment>
<evidence type="ECO:0000256" key="6">
    <source>
        <dbReference type="ARBA" id="ARBA00022801"/>
    </source>
</evidence>
<dbReference type="PANTHER" id="PTHR48099">
    <property type="entry name" value="C-1-TETRAHYDROFOLATE SYNTHASE, CYTOPLASMIC-RELATED"/>
    <property type="match status" value="1"/>
</dbReference>
<dbReference type="GO" id="GO:0004488">
    <property type="term" value="F:methylenetetrahydrofolate dehydrogenase (NADP+) activity"/>
    <property type="evidence" value="ECO:0007669"/>
    <property type="project" value="UniProtKB-UniRule"/>
</dbReference>
<dbReference type="GO" id="GO:0009086">
    <property type="term" value="P:methionine biosynthetic process"/>
    <property type="evidence" value="ECO:0007669"/>
    <property type="project" value="UniProtKB-KW"/>
</dbReference>
<comment type="function">
    <text evidence="12">Catalyzes the oxidation of 5,10-methylenetetrahydrofolate to 5,10-methenyltetrahydrofolate and then the hydrolysis of 5,10-methenyltetrahydrofolate to 10-formyltetrahydrofolate.</text>
</comment>
<dbReference type="GO" id="GO:0006164">
    <property type="term" value="P:purine nucleotide biosynthetic process"/>
    <property type="evidence" value="ECO:0007669"/>
    <property type="project" value="UniProtKB-KW"/>
</dbReference>
<keyword evidence="10 12" id="KW-0486">Methionine biosynthesis</keyword>
<dbReference type="InterPro" id="IPR020867">
    <property type="entry name" value="THF_DH/CycHdrlase_CS"/>
</dbReference>
<dbReference type="GO" id="GO:0004477">
    <property type="term" value="F:methenyltetrahydrofolate cyclohydrolase activity"/>
    <property type="evidence" value="ECO:0007669"/>
    <property type="project" value="UniProtKB-UniRule"/>
</dbReference>
<evidence type="ECO:0000256" key="10">
    <source>
        <dbReference type="ARBA" id="ARBA00023167"/>
    </source>
</evidence>
<feature type="binding site" evidence="12">
    <location>
        <position position="258"/>
    </location>
    <ligand>
        <name>NADP(+)</name>
        <dbReference type="ChEBI" id="CHEBI:58349"/>
    </ligand>
</feature>
<evidence type="ECO:0000313" key="16">
    <source>
        <dbReference type="Proteomes" id="UP000199643"/>
    </source>
</evidence>
<evidence type="ECO:0000256" key="8">
    <source>
        <dbReference type="ARBA" id="ARBA00023002"/>
    </source>
</evidence>
<dbReference type="Proteomes" id="UP000199643">
    <property type="component" value="Unassembled WGS sequence"/>
</dbReference>
<gene>
    <name evidence="12" type="primary">folD</name>
    <name evidence="15" type="ORF">SAMN05421827_101235</name>
</gene>
<evidence type="ECO:0000256" key="2">
    <source>
        <dbReference type="ARBA" id="ARBA00011738"/>
    </source>
</evidence>
<dbReference type="InterPro" id="IPR046346">
    <property type="entry name" value="Aminoacid_DH-like_N_sf"/>
</dbReference>
<protein>
    <recommendedName>
        <fullName evidence="12">Bifunctional protein FolD</fullName>
    </recommendedName>
    <domain>
        <recommendedName>
            <fullName evidence="12">Methylenetetrahydrofolate dehydrogenase</fullName>
            <ecNumber evidence="12">1.5.1.5</ecNumber>
        </recommendedName>
    </domain>
    <domain>
        <recommendedName>
            <fullName evidence="12">Methenyltetrahydrofolate cyclohydrolase</fullName>
            <ecNumber evidence="12">3.5.4.9</ecNumber>
        </recommendedName>
    </domain>
</protein>
<dbReference type="EMBL" id="FNCH01000001">
    <property type="protein sequence ID" value="SDF69781.1"/>
    <property type="molecule type" value="Genomic_DNA"/>
</dbReference>
<evidence type="ECO:0000256" key="9">
    <source>
        <dbReference type="ARBA" id="ARBA00023102"/>
    </source>
</evidence>
<dbReference type="UniPathway" id="UPA00193"/>
<proteinExistence type="inferred from homology"/>
<dbReference type="Gene3D" id="3.40.50.720">
    <property type="entry name" value="NAD(P)-binding Rossmann-like Domain"/>
    <property type="match status" value="1"/>
</dbReference>
<dbReference type="InterPro" id="IPR020630">
    <property type="entry name" value="THF_DH/CycHdrlase_cat_dom"/>
</dbReference>
<evidence type="ECO:0000259" key="13">
    <source>
        <dbReference type="Pfam" id="PF00763"/>
    </source>
</evidence>
<dbReference type="FunFam" id="3.40.50.10860:FF:000005">
    <property type="entry name" value="C-1-tetrahydrofolate synthase, cytoplasmic, putative"/>
    <property type="match status" value="1"/>
</dbReference>
<evidence type="ECO:0000256" key="4">
    <source>
        <dbReference type="ARBA" id="ARBA00022605"/>
    </source>
</evidence>
<dbReference type="PROSITE" id="PS00766">
    <property type="entry name" value="THF_DHG_CYH_1"/>
    <property type="match status" value="1"/>
</dbReference>
<evidence type="ECO:0000256" key="12">
    <source>
        <dbReference type="HAMAP-Rule" id="MF_01576"/>
    </source>
</evidence>
<evidence type="ECO:0000256" key="11">
    <source>
        <dbReference type="ARBA" id="ARBA00023268"/>
    </source>
</evidence>
<dbReference type="Pfam" id="PF02882">
    <property type="entry name" value="THF_DHG_CYH_C"/>
    <property type="match status" value="1"/>
</dbReference>
<dbReference type="GO" id="GO:0005829">
    <property type="term" value="C:cytosol"/>
    <property type="evidence" value="ECO:0007669"/>
    <property type="project" value="TreeGrafter"/>
</dbReference>
<comment type="catalytic activity">
    <reaction evidence="12">
        <text>(6R)-5,10-methylene-5,6,7,8-tetrahydrofolate + NADP(+) = (6R)-5,10-methenyltetrahydrofolate + NADPH</text>
        <dbReference type="Rhea" id="RHEA:22812"/>
        <dbReference type="ChEBI" id="CHEBI:15636"/>
        <dbReference type="ChEBI" id="CHEBI:57455"/>
        <dbReference type="ChEBI" id="CHEBI:57783"/>
        <dbReference type="ChEBI" id="CHEBI:58349"/>
        <dbReference type="EC" id="1.5.1.5"/>
    </reaction>
</comment>
<dbReference type="FunFam" id="3.40.50.720:FF:000189">
    <property type="entry name" value="Bifunctional protein FolD"/>
    <property type="match status" value="1"/>
</dbReference>
<reference evidence="16" key="1">
    <citation type="submission" date="2016-10" db="EMBL/GenBank/DDBJ databases">
        <authorList>
            <person name="Varghese N."/>
            <person name="Submissions S."/>
        </authorList>
    </citation>
    <scope>NUCLEOTIDE SEQUENCE [LARGE SCALE GENOMIC DNA]</scope>
    <source>
        <strain evidence="16">DSM 17933</strain>
    </source>
</reference>
<dbReference type="GO" id="GO:0035999">
    <property type="term" value="P:tetrahydrofolate interconversion"/>
    <property type="evidence" value="ECO:0007669"/>
    <property type="project" value="UniProtKB-UniRule"/>
</dbReference>
<keyword evidence="8 12" id="KW-0560">Oxidoreductase</keyword>
<dbReference type="Pfam" id="PF00763">
    <property type="entry name" value="THF_DHG_CYH"/>
    <property type="match status" value="1"/>
</dbReference>
<dbReference type="AlphaFoldDB" id="A0A1G7N759"/>
<feature type="domain" description="Tetrahydrofolate dehydrogenase/cyclohydrolase NAD(P)-binding" evidence="14">
    <location>
        <begin position="162"/>
        <end position="313"/>
    </location>
</feature>
<comment type="pathway">
    <text evidence="1 12">One-carbon metabolism; tetrahydrofolate interconversion.</text>
</comment>
<dbReference type="CDD" id="cd01080">
    <property type="entry name" value="NAD_bind_m-THF_DH_Cyclohyd"/>
    <property type="match status" value="1"/>
</dbReference>
<keyword evidence="4 12" id="KW-0028">Amino-acid biosynthesis</keyword>
<evidence type="ECO:0000313" key="15">
    <source>
        <dbReference type="EMBL" id="SDF69781.1"/>
    </source>
</evidence>
<keyword evidence="7 12" id="KW-0521">NADP</keyword>
<evidence type="ECO:0000259" key="14">
    <source>
        <dbReference type="Pfam" id="PF02882"/>
    </source>
</evidence>
<dbReference type="EC" id="1.5.1.5" evidence="12"/>
<comment type="similarity">
    <text evidence="12">Belongs to the tetrahydrofolate dehydrogenase/cyclohydrolase family.</text>
</comment>
<evidence type="ECO:0000256" key="3">
    <source>
        <dbReference type="ARBA" id="ARBA00022563"/>
    </source>
</evidence>
<dbReference type="GO" id="GO:0000105">
    <property type="term" value="P:L-histidine biosynthetic process"/>
    <property type="evidence" value="ECO:0007669"/>
    <property type="project" value="UniProtKB-KW"/>
</dbReference>
<feature type="domain" description="Tetrahydrofolate dehydrogenase/cyclohydrolase catalytic" evidence="13">
    <location>
        <begin position="28"/>
        <end position="143"/>
    </location>
</feature>
<keyword evidence="3 12" id="KW-0554">One-carbon metabolism</keyword>
<dbReference type="PANTHER" id="PTHR48099:SF5">
    <property type="entry name" value="C-1-TETRAHYDROFOLATE SYNTHASE, CYTOPLASMIC"/>
    <property type="match status" value="1"/>
</dbReference>
<dbReference type="InterPro" id="IPR020631">
    <property type="entry name" value="THF_DH/CycHdrlase_NAD-bd_dom"/>
</dbReference>
<accession>A0A1G7N759</accession>
<dbReference type="SUPFAM" id="SSF51735">
    <property type="entry name" value="NAD(P)-binding Rossmann-fold domains"/>
    <property type="match status" value="1"/>
</dbReference>
<dbReference type="STRING" id="405671.SAMN05421827_101235"/>
<comment type="catalytic activity">
    <reaction evidence="12">
        <text>(6R)-5,10-methenyltetrahydrofolate + H2O = (6R)-10-formyltetrahydrofolate + H(+)</text>
        <dbReference type="Rhea" id="RHEA:23700"/>
        <dbReference type="ChEBI" id="CHEBI:15377"/>
        <dbReference type="ChEBI" id="CHEBI:15378"/>
        <dbReference type="ChEBI" id="CHEBI:57455"/>
        <dbReference type="ChEBI" id="CHEBI:195366"/>
        <dbReference type="EC" id="3.5.4.9"/>
    </reaction>
</comment>
<comment type="subunit">
    <text evidence="2 12">Homodimer.</text>
</comment>
<organism evidence="15 16">
    <name type="scientific">Pedobacter terrae</name>
    <dbReference type="NCBI Taxonomy" id="405671"/>
    <lineage>
        <taxon>Bacteria</taxon>
        <taxon>Pseudomonadati</taxon>
        <taxon>Bacteroidota</taxon>
        <taxon>Sphingobacteriia</taxon>
        <taxon>Sphingobacteriales</taxon>
        <taxon>Sphingobacteriaceae</taxon>
        <taxon>Pedobacter</taxon>
    </lineage>
</organism>
<evidence type="ECO:0000256" key="7">
    <source>
        <dbReference type="ARBA" id="ARBA00022857"/>
    </source>
</evidence>
<dbReference type="InterPro" id="IPR000672">
    <property type="entry name" value="THF_DH/CycHdrlase"/>
</dbReference>
<dbReference type="HAMAP" id="MF_01576">
    <property type="entry name" value="THF_DHG_CYH"/>
    <property type="match status" value="1"/>
</dbReference>
<dbReference type="PRINTS" id="PR00085">
    <property type="entry name" value="THFDHDRGNASE"/>
</dbReference>
<evidence type="ECO:0000256" key="5">
    <source>
        <dbReference type="ARBA" id="ARBA00022755"/>
    </source>
</evidence>
<dbReference type="EC" id="3.5.4.9" evidence="12"/>
<keyword evidence="16" id="KW-1185">Reference proteome</keyword>
<dbReference type="InterPro" id="IPR036291">
    <property type="entry name" value="NAD(P)-bd_dom_sf"/>
</dbReference>
<name>A0A1G7N759_9SPHI</name>
<keyword evidence="6 12" id="KW-0378">Hydrolase</keyword>
<keyword evidence="5 12" id="KW-0658">Purine biosynthesis</keyword>